<feature type="transmembrane region" description="Helical" evidence="1">
    <location>
        <begin position="52"/>
        <end position="75"/>
    </location>
</feature>
<dbReference type="AlphaFoldDB" id="A0A914QA10"/>
<keyword evidence="1" id="KW-0472">Membrane</keyword>
<feature type="transmembrane region" description="Helical" evidence="1">
    <location>
        <begin position="95"/>
        <end position="113"/>
    </location>
</feature>
<proteinExistence type="predicted"/>
<keyword evidence="1" id="KW-1133">Transmembrane helix</keyword>
<evidence type="ECO:0000313" key="2">
    <source>
        <dbReference type="Proteomes" id="UP000887578"/>
    </source>
</evidence>
<dbReference type="WBParaSite" id="PDA_v2.g24008.t1">
    <property type="protein sequence ID" value="PDA_v2.g24008.t1"/>
    <property type="gene ID" value="PDA_v2.g24008"/>
</dbReference>
<feature type="transmembrane region" description="Helical" evidence="1">
    <location>
        <begin position="29"/>
        <end position="45"/>
    </location>
</feature>
<keyword evidence="1" id="KW-0812">Transmembrane</keyword>
<feature type="transmembrane region" description="Helical" evidence="1">
    <location>
        <begin position="7"/>
        <end position="23"/>
    </location>
</feature>
<evidence type="ECO:0000256" key="1">
    <source>
        <dbReference type="SAM" id="Phobius"/>
    </source>
</evidence>
<protein>
    <submittedName>
        <fullName evidence="3">Uncharacterized protein</fullName>
    </submittedName>
</protein>
<sequence length="161" mass="18084">MGIFRFIQLSVAVVLAGFTVFHSMKFVDAWFYTWLTGAASVLLLLNKPQCPYWRLSTALVIVLGALETVFLAWSLHTVESGPLLSHSHSLPEGRNILLTALATTVTISSRLHGDRHNGMISYMRTFILFVSLIALIPIFGYSACFYSSTLPFCHHFHKFVF</sequence>
<evidence type="ECO:0000313" key="3">
    <source>
        <dbReference type="WBParaSite" id="PDA_v2.g24008.t1"/>
    </source>
</evidence>
<keyword evidence="2" id="KW-1185">Reference proteome</keyword>
<name>A0A914QA10_9BILA</name>
<organism evidence="2 3">
    <name type="scientific">Panagrolaimus davidi</name>
    <dbReference type="NCBI Taxonomy" id="227884"/>
    <lineage>
        <taxon>Eukaryota</taxon>
        <taxon>Metazoa</taxon>
        <taxon>Ecdysozoa</taxon>
        <taxon>Nematoda</taxon>
        <taxon>Chromadorea</taxon>
        <taxon>Rhabditida</taxon>
        <taxon>Tylenchina</taxon>
        <taxon>Panagrolaimomorpha</taxon>
        <taxon>Panagrolaimoidea</taxon>
        <taxon>Panagrolaimidae</taxon>
        <taxon>Panagrolaimus</taxon>
    </lineage>
</organism>
<feature type="transmembrane region" description="Helical" evidence="1">
    <location>
        <begin position="125"/>
        <end position="148"/>
    </location>
</feature>
<reference evidence="3" key="1">
    <citation type="submission" date="2022-11" db="UniProtKB">
        <authorList>
            <consortium name="WormBaseParasite"/>
        </authorList>
    </citation>
    <scope>IDENTIFICATION</scope>
</reference>
<accession>A0A914QA10</accession>
<dbReference type="Proteomes" id="UP000887578">
    <property type="component" value="Unplaced"/>
</dbReference>